<dbReference type="RefSeq" id="XP_071926106.1">
    <property type="nucleotide sequence ID" value="XM_072070005.1"/>
</dbReference>
<reference evidence="3" key="1">
    <citation type="submission" date="2025-08" db="UniProtKB">
        <authorList>
            <consortium name="RefSeq"/>
        </authorList>
    </citation>
    <scope>IDENTIFICATION</scope>
    <source>
        <tissue evidence="3">Leaves</tissue>
    </source>
</reference>
<dbReference type="GeneID" id="140016479"/>
<protein>
    <submittedName>
        <fullName evidence="3">Protease Do-like 14</fullName>
    </submittedName>
</protein>
<gene>
    <name evidence="3" type="primary">LOC140016479</name>
</gene>
<dbReference type="Pfam" id="PF13365">
    <property type="entry name" value="Trypsin_2"/>
    <property type="match status" value="1"/>
</dbReference>
<dbReference type="InterPro" id="IPR009003">
    <property type="entry name" value="Peptidase_S1_PA"/>
</dbReference>
<evidence type="ECO:0000256" key="1">
    <source>
        <dbReference type="ARBA" id="ARBA00010541"/>
    </source>
</evidence>
<evidence type="ECO:0000313" key="3">
    <source>
        <dbReference type="RefSeq" id="XP_071926106.1"/>
    </source>
</evidence>
<dbReference type="Proteomes" id="UP001652660">
    <property type="component" value="Chromosome 11c"/>
</dbReference>
<keyword evidence="2" id="KW-1185">Reference proteome</keyword>
<organism evidence="2 3">
    <name type="scientific">Coffea arabica</name>
    <name type="common">Arabian coffee</name>
    <dbReference type="NCBI Taxonomy" id="13443"/>
    <lineage>
        <taxon>Eukaryota</taxon>
        <taxon>Viridiplantae</taxon>
        <taxon>Streptophyta</taxon>
        <taxon>Embryophyta</taxon>
        <taxon>Tracheophyta</taxon>
        <taxon>Spermatophyta</taxon>
        <taxon>Magnoliopsida</taxon>
        <taxon>eudicotyledons</taxon>
        <taxon>Gunneridae</taxon>
        <taxon>Pentapetalae</taxon>
        <taxon>asterids</taxon>
        <taxon>lamiids</taxon>
        <taxon>Gentianales</taxon>
        <taxon>Rubiaceae</taxon>
        <taxon>Ixoroideae</taxon>
        <taxon>Gardenieae complex</taxon>
        <taxon>Bertiereae - Coffeeae clade</taxon>
        <taxon>Coffeeae</taxon>
        <taxon>Coffea</taxon>
    </lineage>
</organism>
<comment type="similarity">
    <text evidence="1">Belongs to the peptidase S1C family.</text>
</comment>
<dbReference type="InterPro" id="IPR001940">
    <property type="entry name" value="Peptidase_S1C"/>
</dbReference>
<accession>A0ABM4W2U1</accession>
<dbReference type="SUPFAM" id="SSF50156">
    <property type="entry name" value="PDZ domain-like"/>
    <property type="match status" value="1"/>
</dbReference>
<proteinExistence type="inferred from homology"/>
<name>A0ABM4W2U1_COFAR</name>
<dbReference type="InterPro" id="IPR036034">
    <property type="entry name" value="PDZ_sf"/>
</dbReference>
<dbReference type="PANTHER" id="PTHR22939">
    <property type="entry name" value="SERINE PROTEASE FAMILY S1C HTRA-RELATED"/>
    <property type="match status" value="1"/>
</dbReference>
<dbReference type="PRINTS" id="PR00834">
    <property type="entry name" value="PROTEASES2C"/>
</dbReference>
<dbReference type="Gene3D" id="2.40.10.120">
    <property type="match status" value="1"/>
</dbReference>
<sequence>MATCDDCLDRKIISNLAASIFKAIVSIHVTGGNRSKNNFEHRATETILDPKGLILHRLLLMKVTLHDQTEYDARLMHSNHLTNLATPQIDPDTALQIVELGDSSNVQQGDFVFVVGCPLNLPHSVSAGVVSSIDRTNRDLADFGFNGRLHKYIQFDRALSQVSEVSGPDGVWEVVELCHAPHHFFLPYCKGCFGGPLVDMDGKVCCRTPTSAAGIEAGDVMVELDGIPTYSIEQVMSNIGSGINVSIRVIVIRWDGAHYLTFFTGDRADPADDELPFCI</sequence>
<dbReference type="PANTHER" id="PTHR22939:SF129">
    <property type="entry name" value="SERINE PROTEASE HTRA2, MITOCHONDRIAL"/>
    <property type="match status" value="1"/>
</dbReference>
<dbReference type="SUPFAM" id="SSF50494">
    <property type="entry name" value="Trypsin-like serine proteases"/>
    <property type="match status" value="1"/>
</dbReference>
<evidence type="ECO:0000313" key="2">
    <source>
        <dbReference type="Proteomes" id="UP001652660"/>
    </source>
</evidence>